<dbReference type="InterPro" id="IPR001085">
    <property type="entry name" value="Ser_HO-MeTrfase"/>
</dbReference>
<dbReference type="Gene3D" id="3.90.1150.10">
    <property type="entry name" value="Aspartate Aminotransferase, domain 1"/>
    <property type="match status" value="1"/>
</dbReference>
<dbReference type="GO" id="GO:0030170">
    <property type="term" value="F:pyridoxal phosphate binding"/>
    <property type="evidence" value="ECO:0007669"/>
    <property type="project" value="InterPro"/>
</dbReference>
<dbReference type="PIRSF" id="PIRSF000412">
    <property type="entry name" value="SHMT"/>
    <property type="match status" value="1"/>
</dbReference>
<dbReference type="Gene3D" id="3.40.640.10">
    <property type="entry name" value="Type I PLP-dependent aspartate aminotransferase-like (Major domain)"/>
    <property type="match status" value="1"/>
</dbReference>
<sequence>MKDKIIERLIEQERRRQEETLNLIASENIVSSAVQTALGSVFTNKYAEGYPGRRYYGGQAYVDRVELLAQERALRLFKLSPQKWSVNVQPYSGSPANLAIYMALVPIGGRIMGMQLDMGGHLTHGHRVSASGKLWEQVPYGVDEVTELLDYDVLRHVARKKKPRLIVAGYTAYPRRINFKKFREIADDVGAILMIDMSHIAGLVAAGVHPSPFRWADVVMTTTHKTLRGPRGAMIFSRKEYAVKINRAVFPGIQGGPHVNQIAATAVALHEADSASFRRYAKQVVQNARTIAEELKRYGWRIVSGGTDTHLLLVDVAEHNISGKEAEEALERVGMIVNKNTIPYDERPPMDPSGIRIGTPTVTTRGMKQREMSIIAELICRTLRQEVSPQQIKKEVKKLCKKFPL</sequence>
<comment type="subcellular location">
    <subcellularLocation>
        <location evidence="2">Cytoplasm</location>
    </subcellularLocation>
</comment>
<dbReference type="InterPro" id="IPR049943">
    <property type="entry name" value="Ser_HO-MeTrfase-like"/>
</dbReference>
<dbReference type="InterPro" id="IPR039429">
    <property type="entry name" value="SHMT-like_dom"/>
</dbReference>
<evidence type="ECO:0000256" key="7">
    <source>
        <dbReference type="ARBA" id="ARBA00022679"/>
    </source>
</evidence>
<evidence type="ECO:0000256" key="2">
    <source>
        <dbReference type="ARBA" id="ARBA00004496"/>
    </source>
</evidence>
<evidence type="ECO:0000313" key="10">
    <source>
        <dbReference type="EMBL" id="KKM85812.1"/>
    </source>
</evidence>
<evidence type="ECO:0000256" key="4">
    <source>
        <dbReference type="ARBA" id="ARBA00011738"/>
    </source>
</evidence>
<dbReference type="InterPro" id="IPR015424">
    <property type="entry name" value="PyrdxlP-dep_Trfase"/>
</dbReference>
<name>A0A0F9NX55_9ZZZZ</name>
<dbReference type="InterPro" id="IPR015421">
    <property type="entry name" value="PyrdxlP-dep_Trfase_major"/>
</dbReference>
<comment type="caution">
    <text evidence="10">The sequence shown here is derived from an EMBL/GenBank/DDBJ whole genome shotgun (WGS) entry which is preliminary data.</text>
</comment>
<gene>
    <name evidence="10" type="ORF">LCGC14_1285250</name>
</gene>
<comment type="subunit">
    <text evidence="4">Homodimer.</text>
</comment>
<evidence type="ECO:0000256" key="6">
    <source>
        <dbReference type="ARBA" id="ARBA00022563"/>
    </source>
</evidence>
<dbReference type="HAMAP" id="MF_00051">
    <property type="entry name" value="SHMT"/>
    <property type="match status" value="1"/>
</dbReference>
<dbReference type="NCBIfam" id="NF000586">
    <property type="entry name" value="PRK00011.1"/>
    <property type="match status" value="1"/>
</dbReference>
<dbReference type="GO" id="GO:0004372">
    <property type="term" value="F:glycine hydroxymethyltransferase activity"/>
    <property type="evidence" value="ECO:0007669"/>
    <property type="project" value="InterPro"/>
</dbReference>
<evidence type="ECO:0000256" key="1">
    <source>
        <dbReference type="ARBA" id="ARBA00001933"/>
    </source>
</evidence>
<accession>A0A0F9NX55</accession>
<dbReference type="GO" id="GO:0005829">
    <property type="term" value="C:cytosol"/>
    <property type="evidence" value="ECO:0007669"/>
    <property type="project" value="TreeGrafter"/>
</dbReference>
<protein>
    <recommendedName>
        <fullName evidence="9">Serine hydroxymethyltransferase-like domain-containing protein</fullName>
    </recommendedName>
</protein>
<dbReference type="GO" id="GO:0035999">
    <property type="term" value="P:tetrahydrofolate interconversion"/>
    <property type="evidence" value="ECO:0007669"/>
    <property type="project" value="InterPro"/>
</dbReference>
<feature type="domain" description="Serine hydroxymethyltransferase-like" evidence="9">
    <location>
        <begin position="2"/>
        <end position="379"/>
    </location>
</feature>
<comment type="cofactor">
    <cofactor evidence="1">
        <name>pyridoxal 5'-phosphate</name>
        <dbReference type="ChEBI" id="CHEBI:597326"/>
    </cofactor>
</comment>
<dbReference type="PANTHER" id="PTHR11680:SF35">
    <property type="entry name" value="SERINE HYDROXYMETHYLTRANSFERASE 1"/>
    <property type="match status" value="1"/>
</dbReference>
<evidence type="ECO:0000259" key="9">
    <source>
        <dbReference type="Pfam" id="PF00464"/>
    </source>
</evidence>
<keyword evidence="6" id="KW-0554">One-carbon metabolism</keyword>
<organism evidence="10">
    <name type="scientific">marine sediment metagenome</name>
    <dbReference type="NCBI Taxonomy" id="412755"/>
    <lineage>
        <taxon>unclassified sequences</taxon>
        <taxon>metagenomes</taxon>
        <taxon>ecological metagenomes</taxon>
    </lineage>
</organism>
<keyword evidence="5" id="KW-0963">Cytoplasm</keyword>
<dbReference type="Pfam" id="PF00464">
    <property type="entry name" value="SHMT"/>
    <property type="match status" value="1"/>
</dbReference>
<dbReference type="SUPFAM" id="SSF53383">
    <property type="entry name" value="PLP-dependent transferases"/>
    <property type="match status" value="1"/>
</dbReference>
<dbReference type="AlphaFoldDB" id="A0A0F9NX55"/>
<comment type="similarity">
    <text evidence="3">Belongs to the SHMT family.</text>
</comment>
<evidence type="ECO:0000256" key="3">
    <source>
        <dbReference type="ARBA" id="ARBA00006376"/>
    </source>
</evidence>
<evidence type="ECO:0000256" key="5">
    <source>
        <dbReference type="ARBA" id="ARBA00022490"/>
    </source>
</evidence>
<proteinExistence type="inferred from homology"/>
<keyword evidence="8" id="KW-0663">Pyridoxal phosphate</keyword>
<dbReference type="CDD" id="cd00378">
    <property type="entry name" value="SHMT"/>
    <property type="match status" value="1"/>
</dbReference>
<dbReference type="InterPro" id="IPR019798">
    <property type="entry name" value="Ser_HO-MeTrfase_PLP_BS"/>
</dbReference>
<keyword evidence="7" id="KW-0808">Transferase</keyword>
<evidence type="ECO:0000256" key="8">
    <source>
        <dbReference type="ARBA" id="ARBA00022898"/>
    </source>
</evidence>
<dbReference type="InterPro" id="IPR015422">
    <property type="entry name" value="PyrdxlP-dep_Trfase_small"/>
</dbReference>
<reference evidence="10" key="1">
    <citation type="journal article" date="2015" name="Nature">
        <title>Complex archaea that bridge the gap between prokaryotes and eukaryotes.</title>
        <authorList>
            <person name="Spang A."/>
            <person name="Saw J.H."/>
            <person name="Jorgensen S.L."/>
            <person name="Zaremba-Niedzwiedzka K."/>
            <person name="Martijn J."/>
            <person name="Lind A.E."/>
            <person name="van Eijk R."/>
            <person name="Schleper C."/>
            <person name="Guy L."/>
            <person name="Ettema T.J."/>
        </authorList>
    </citation>
    <scope>NUCLEOTIDE SEQUENCE</scope>
</reference>
<dbReference type="FunFam" id="3.40.640.10:FF:000001">
    <property type="entry name" value="Serine hydroxymethyltransferase"/>
    <property type="match status" value="1"/>
</dbReference>
<dbReference type="PANTHER" id="PTHR11680">
    <property type="entry name" value="SERINE HYDROXYMETHYLTRANSFERASE"/>
    <property type="match status" value="1"/>
</dbReference>
<dbReference type="EMBL" id="LAZR01007352">
    <property type="protein sequence ID" value="KKM85812.1"/>
    <property type="molecule type" value="Genomic_DNA"/>
</dbReference>
<dbReference type="PROSITE" id="PS00096">
    <property type="entry name" value="SHMT"/>
    <property type="match status" value="1"/>
</dbReference>
<dbReference type="GO" id="GO:0019264">
    <property type="term" value="P:glycine biosynthetic process from serine"/>
    <property type="evidence" value="ECO:0007669"/>
    <property type="project" value="InterPro"/>
</dbReference>